<proteinExistence type="predicted"/>
<evidence type="ECO:0000313" key="2">
    <source>
        <dbReference type="EMBL" id="VDM72577.1"/>
    </source>
</evidence>
<dbReference type="OrthoDB" id="5848444at2759"/>
<sequence>MSTTGSSSMASTISSASSEKTTPKGGFQELQTVKKKVTAPNKGPQSENVNIDELMKALKVVRKAKERNVSTKSEKPQGENWSLKLFARLRHKK</sequence>
<evidence type="ECO:0000313" key="3">
    <source>
        <dbReference type="Proteomes" id="UP000270094"/>
    </source>
</evidence>
<organism evidence="2 3">
    <name type="scientific">Strongylus vulgaris</name>
    <name type="common">Blood worm</name>
    <dbReference type="NCBI Taxonomy" id="40348"/>
    <lineage>
        <taxon>Eukaryota</taxon>
        <taxon>Metazoa</taxon>
        <taxon>Ecdysozoa</taxon>
        <taxon>Nematoda</taxon>
        <taxon>Chromadorea</taxon>
        <taxon>Rhabditida</taxon>
        <taxon>Rhabditina</taxon>
        <taxon>Rhabditomorpha</taxon>
        <taxon>Strongyloidea</taxon>
        <taxon>Strongylidae</taxon>
        <taxon>Strongylus</taxon>
    </lineage>
</organism>
<feature type="compositionally biased region" description="Low complexity" evidence="1">
    <location>
        <begin position="1"/>
        <end position="20"/>
    </location>
</feature>
<dbReference type="AlphaFoldDB" id="A0A3P7J8A0"/>
<name>A0A3P7J8A0_STRVU</name>
<accession>A0A3P7J8A0</accession>
<gene>
    <name evidence="2" type="ORF">SVUK_LOCUS7575</name>
</gene>
<reference evidence="2 3" key="1">
    <citation type="submission" date="2018-11" db="EMBL/GenBank/DDBJ databases">
        <authorList>
            <consortium name="Pathogen Informatics"/>
        </authorList>
    </citation>
    <scope>NUCLEOTIDE SEQUENCE [LARGE SCALE GENOMIC DNA]</scope>
</reference>
<dbReference type="Proteomes" id="UP000270094">
    <property type="component" value="Unassembled WGS sequence"/>
</dbReference>
<protein>
    <submittedName>
        <fullName evidence="2">Uncharacterized protein</fullName>
    </submittedName>
</protein>
<keyword evidence="3" id="KW-1185">Reference proteome</keyword>
<evidence type="ECO:0000256" key="1">
    <source>
        <dbReference type="SAM" id="MobiDB-lite"/>
    </source>
</evidence>
<feature type="region of interest" description="Disordered" evidence="1">
    <location>
        <begin position="1"/>
        <end position="49"/>
    </location>
</feature>
<dbReference type="EMBL" id="UYYB01026062">
    <property type="protein sequence ID" value="VDM72577.1"/>
    <property type="molecule type" value="Genomic_DNA"/>
</dbReference>